<keyword evidence="2" id="KW-1185">Reference proteome</keyword>
<organism evidence="2 3">
    <name type="scientific">Priapulus caudatus</name>
    <name type="common">Priapulid worm</name>
    <dbReference type="NCBI Taxonomy" id="37621"/>
    <lineage>
        <taxon>Eukaryota</taxon>
        <taxon>Metazoa</taxon>
        <taxon>Ecdysozoa</taxon>
        <taxon>Scalidophora</taxon>
        <taxon>Priapulida</taxon>
        <taxon>Priapulimorpha</taxon>
        <taxon>Priapulimorphida</taxon>
        <taxon>Priapulidae</taxon>
        <taxon>Priapulus</taxon>
    </lineage>
</organism>
<dbReference type="PANTHER" id="PTHR34153">
    <property type="entry name" value="SI:CH211-262H13.3-RELATED-RELATED"/>
    <property type="match status" value="1"/>
</dbReference>
<evidence type="ECO:0000313" key="3">
    <source>
        <dbReference type="RefSeq" id="XP_014680966.1"/>
    </source>
</evidence>
<feature type="region of interest" description="Disordered" evidence="1">
    <location>
        <begin position="168"/>
        <end position="209"/>
    </location>
</feature>
<evidence type="ECO:0000313" key="2">
    <source>
        <dbReference type="Proteomes" id="UP000695022"/>
    </source>
</evidence>
<dbReference type="GeneID" id="106820888"/>
<name>A0ABM1F945_PRICU</name>
<proteinExistence type="predicted"/>
<protein>
    <submittedName>
        <fullName evidence="3">Uncharacterized protein LOC106820888</fullName>
    </submittedName>
</protein>
<dbReference type="Proteomes" id="UP000695022">
    <property type="component" value="Unplaced"/>
</dbReference>
<sequence length="209" mass="23946">MDKAPTSALMPVLRKIFHELEAIKSEQRLLRKAVSKLRLGRGQLREDQNDDGVEVVPEGTFPIQSKEGLLIFERKLKETTFKDQVVKYLSVFGNNDMGLETRRILGEVLGNEVAAGYNLSGTGMKGKGCFRDLTLYRAIFEVILIHHKEAKEDDYRCYVKKWFNGVGDRQGGRKKRGEEKRRRVQLVQEGERNDEPERDVNESSMEESG</sequence>
<dbReference type="PANTHER" id="PTHR34153:SF2">
    <property type="entry name" value="SI:CH211-262H13.3-RELATED"/>
    <property type="match status" value="1"/>
</dbReference>
<evidence type="ECO:0000256" key="1">
    <source>
        <dbReference type="SAM" id="MobiDB-lite"/>
    </source>
</evidence>
<feature type="compositionally biased region" description="Basic and acidic residues" evidence="1">
    <location>
        <begin position="189"/>
        <end position="201"/>
    </location>
</feature>
<dbReference type="RefSeq" id="XP_014680966.1">
    <property type="nucleotide sequence ID" value="XM_014825480.1"/>
</dbReference>
<gene>
    <name evidence="3" type="primary">LOC106820888</name>
</gene>
<accession>A0ABM1F945</accession>
<reference evidence="3" key="1">
    <citation type="submission" date="2025-08" db="UniProtKB">
        <authorList>
            <consortium name="RefSeq"/>
        </authorList>
    </citation>
    <scope>IDENTIFICATION</scope>
</reference>